<keyword evidence="1" id="KW-0812">Transmembrane</keyword>
<evidence type="ECO:0000313" key="2">
    <source>
        <dbReference type="EMBL" id="AXY99974.1"/>
    </source>
</evidence>
<dbReference type="AlphaFoldDB" id="A0A385JNU2"/>
<evidence type="ECO:0000256" key="1">
    <source>
        <dbReference type="SAM" id="Phobius"/>
    </source>
</evidence>
<organism evidence="2">
    <name type="scientific">Proteus penneri</name>
    <dbReference type="NCBI Taxonomy" id="102862"/>
    <lineage>
        <taxon>Bacteria</taxon>
        <taxon>Pseudomonadati</taxon>
        <taxon>Pseudomonadota</taxon>
        <taxon>Gammaproteobacteria</taxon>
        <taxon>Enterobacterales</taxon>
        <taxon>Morganellaceae</taxon>
        <taxon>Proteus</taxon>
    </lineage>
</organism>
<feature type="transmembrane region" description="Helical" evidence="1">
    <location>
        <begin position="6"/>
        <end position="39"/>
    </location>
</feature>
<keyword evidence="1" id="KW-1133">Transmembrane helix</keyword>
<feature type="transmembrane region" description="Helical" evidence="1">
    <location>
        <begin position="107"/>
        <end position="132"/>
    </location>
</feature>
<accession>A0A385JNU2</accession>
<keyword evidence="1" id="KW-0472">Membrane</keyword>
<feature type="transmembrane region" description="Helical" evidence="1">
    <location>
        <begin position="227"/>
        <end position="245"/>
    </location>
</feature>
<feature type="transmembrane region" description="Helical" evidence="1">
    <location>
        <begin position="328"/>
        <end position="355"/>
    </location>
</feature>
<dbReference type="EMBL" id="KY710728">
    <property type="protein sequence ID" value="AXY99974.1"/>
    <property type="molecule type" value="Genomic_DNA"/>
</dbReference>
<feature type="transmembrane region" description="Helical" evidence="1">
    <location>
        <begin position="185"/>
        <end position="207"/>
    </location>
</feature>
<feature type="transmembrane region" description="Helical" evidence="1">
    <location>
        <begin position="77"/>
        <end position="95"/>
    </location>
</feature>
<feature type="transmembrane region" description="Helical" evidence="1">
    <location>
        <begin position="297"/>
        <end position="322"/>
    </location>
</feature>
<feature type="transmembrane region" description="Helical" evidence="1">
    <location>
        <begin position="152"/>
        <end position="173"/>
    </location>
</feature>
<sequence length="370" mass="43340">MTNKTLLLLTLVSSILYFIKLPISPIYIIMPIVYFIFLLKMKHYTFHKEDSIVVIIIIITVLYTIVYQPFLMSNIGMYLNTIISLINILVIYFTARNLDKSEFEVTVYNFLKISIFILIFELTYRIINPIYIEDILLAKKDLFIYPYKRNSIMFVDSNYTAILILTLISLFHLNLIKIKEYKYTYILLIILLLFTFSRSAILVYILICIIQKLNQSISFNKYKNFNRMIIFLTCISLLFFIILSFDKQNITDGSFQSKFKLLSLMFETSNKKGIIFFLFGGGIGNSHNLIGMGAHNILVLLYFEYGIIFSIFLISILLFSLVKEKNNLYIFWIIFFVNGMSLSFFLAFVFIPLGLRLARNNGRYTCLNKS</sequence>
<feature type="transmembrane region" description="Helical" evidence="1">
    <location>
        <begin position="51"/>
        <end position="71"/>
    </location>
</feature>
<proteinExistence type="predicted"/>
<name>A0A385JNU2_9GAMM</name>
<reference evidence="2" key="1">
    <citation type="journal article" date="2017" name="PLoS ONE">
        <title>Genetic diversity of the O antigens of Proteus species and the development of a suspension array for molecular serotyping.</title>
        <authorList>
            <person name="Yu X."/>
            <person name="Torzewska A."/>
            <person name="Zhang X."/>
            <person name="Yin Z."/>
            <person name="Drzewiecka D."/>
            <person name="Cao H."/>
            <person name="Liu B."/>
            <person name="Knirel Y.A."/>
            <person name="Rozalski A."/>
            <person name="Wang L."/>
        </authorList>
    </citation>
    <scope>NUCLEOTIDE SEQUENCE</scope>
    <source>
        <strain evidence="2">G2657</strain>
    </source>
</reference>
<protein>
    <submittedName>
        <fullName evidence="2">Wzy</fullName>
    </submittedName>
</protein>